<comment type="caution">
    <text evidence="8">The sequence shown here is derived from an EMBL/GenBank/DDBJ whole genome shotgun (WGS) entry which is preliminary data.</text>
</comment>
<keyword evidence="1" id="KW-0134">Cell wall</keyword>
<dbReference type="NCBIfam" id="TIGR01167">
    <property type="entry name" value="LPXTG_anchor"/>
    <property type="match status" value="1"/>
</dbReference>
<proteinExistence type="predicted"/>
<dbReference type="SUPFAM" id="SSF53649">
    <property type="entry name" value="Alkaline phosphatase-like"/>
    <property type="match status" value="1"/>
</dbReference>
<keyword evidence="2" id="KW-0964">Secreted</keyword>
<dbReference type="GO" id="GO:0030246">
    <property type="term" value="F:carbohydrate binding"/>
    <property type="evidence" value="ECO:0007669"/>
    <property type="project" value="InterPro"/>
</dbReference>
<dbReference type="Gene3D" id="2.60.40.680">
    <property type="match status" value="1"/>
</dbReference>
<keyword evidence="3 7" id="KW-0732">Signal</keyword>
<evidence type="ECO:0000256" key="7">
    <source>
        <dbReference type="SAM" id="SignalP"/>
    </source>
</evidence>
<dbReference type="PATRIC" id="fig|1590.231.peg.1411"/>
<evidence type="ECO:0000256" key="1">
    <source>
        <dbReference type="ARBA" id="ARBA00022512"/>
    </source>
</evidence>
<dbReference type="InterPro" id="IPR008965">
    <property type="entry name" value="CBM2/CBM3_carb-bd_dom_sf"/>
</dbReference>
<gene>
    <name evidence="8" type="ORF">LPJSA22_02715</name>
</gene>
<dbReference type="InterPro" id="IPR013320">
    <property type="entry name" value="ConA-like_dom_sf"/>
</dbReference>
<evidence type="ECO:0000256" key="4">
    <source>
        <dbReference type="ARBA" id="ARBA00023088"/>
    </source>
</evidence>
<evidence type="ECO:0000256" key="6">
    <source>
        <dbReference type="SAM" id="Phobius"/>
    </source>
</evidence>
<reference evidence="8 9" key="1">
    <citation type="submission" date="2016-08" db="EMBL/GenBank/DDBJ databases">
        <title>Genome sequencing of Lactobacillus plantarum JSA22, isolated from fermented soybean paste.</title>
        <authorList>
            <person name="Choi H.S."/>
        </authorList>
    </citation>
    <scope>NUCLEOTIDE SEQUENCE [LARGE SCALE GENOMIC DNA]</scope>
    <source>
        <strain evidence="8 9">JSA22</strain>
    </source>
</reference>
<accession>A0A1E3KVL3</accession>
<dbReference type="RefSeq" id="WP_063722025.1">
    <property type="nucleotide sequence ID" value="NZ_AP028145.1"/>
</dbReference>
<feature type="region of interest" description="Disordered" evidence="5">
    <location>
        <begin position="856"/>
        <end position="1078"/>
    </location>
</feature>
<feature type="compositionally biased region" description="Low complexity" evidence="5">
    <location>
        <begin position="1057"/>
        <end position="1069"/>
    </location>
</feature>
<evidence type="ECO:0000256" key="5">
    <source>
        <dbReference type="SAM" id="MobiDB-lite"/>
    </source>
</evidence>
<evidence type="ECO:0000256" key="2">
    <source>
        <dbReference type="ARBA" id="ARBA00022525"/>
    </source>
</evidence>
<feature type="signal peptide" evidence="7">
    <location>
        <begin position="1"/>
        <end position="26"/>
    </location>
</feature>
<feature type="compositionally biased region" description="Polar residues" evidence="5">
    <location>
        <begin position="861"/>
        <end position="879"/>
    </location>
</feature>
<feature type="compositionally biased region" description="Low complexity" evidence="5">
    <location>
        <begin position="1008"/>
        <end position="1019"/>
    </location>
</feature>
<dbReference type="Pfam" id="PF01663">
    <property type="entry name" value="Phosphodiest"/>
    <property type="match status" value="1"/>
</dbReference>
<dbReference type="Proteomes" id="UP000094892">
    <property type="component" value="Unassembled WGS sequence"/>
</dbReference>
<dbReference type="PROSITE" id="PS50847">
    <property type="entry name" value="GRAM_POS_ANCHORING"/>
    <property type="match status" value="1"/>
</dbReference>
<evidence type="ECO:0000313" key="8">
    <source>
        <dbReference type="EMBL" id="ODO62697.1"/>
    </source>
</evidence>
<name>A0A1E3KVL3_LACPN</name>
<keyword evidence="6" id="KW-0812">Transmembrane</keyword>
<feature type="chain" id="PRO_5043321419" evidence="7">
    <location>
        <begin position="27"/>
        <end position="1112"/>
    </location>
</feature>
<dbReference type="SUPFAM" id="SSF49899">
    <property type="entry name" value="Concanavalin A-like lectins/glucanases"/>
    <property type="match status" value="1"/>
</dbReference>
<dbReference type="SUPFAM" id="SSF49384">
    <property type="entry name" value="Carbohydrate-binding domain"/>
    <property type="match status" value="1"/>
</dbReference>
<feature type="compositionally biased region" description="Polar residues" evidence="5">
    <location>
        <begin position="986"/>
        <end position="997"/>
    </location>
</feature>
<dbReference type="InterPro" id="IPR019931">
    <property type="entry name" value="LPXTG_anchor"/>
</dbReference>
<keyword evidence="6" id="KW-0472">Membrane</keyword>
<evidence type="ECO:0000256" key="3">
    <source>
        <dbReference type="ARBA" id="ARBA00022729"/>
    </source>
</evidence>
<feature type="transmembrane region" description="Helical" evidence="6">
    <location>
        <begin position="1088"/>
        <end position="1107"/>
    </location>
</feature>
<sequence>MIKPRVLTTLLVCSAILTTTVTPAVAAVTPMATPSEQVAEPVASPAVPTATLSLAVQNQQLVDLIGQTQWQTYGQPAVTKDPEFNDQVLNLDGKSAFYTTFTDQQFAKLQNGMAIEAYFKYDPAADANGEHEIFSSQQGGGLGLGVQNNQVVFFAHDGSGYKTPKGTLHKGQWVHAVGVIDKNKTASLYLDGQLVQQVAMPGDLKLAQGTKDFVLGGDAVPGSHVQSMMTGQIRQARLYDQTLTSQQVSQLNVEAQVGKQPVAPVPVDQTIATKLVGPKRIASGHTYGLNVHARQIKATGAAPITMDVVYDAAKFDYVGAERLLQGGKTQVQLIAPGRIRLTTTANLSKAEFKMYAQTRLAHLNLKAKAAGETQIKFEQLTKDTTIELGPAQTVEIQGKYALDYNGDGIIGVGDVALANAADKVAAANAAEIKPYKHVVVLTTDGGGNPWDPKGMYYAQGAEQGTKTPVWTTNPEIMKKRRNTYTMDLFNKQFAMSTSARAVSPAISAQNYISMLHGRPWDTLPKEYQGTNATMGQEYFADFNKPQAMFPSVFKMLQADNPTRGAAAFSEWGPIVNSIIEPDAAVTTKQSASLKSFDDVANYIGTPEFQSTGLVYMQSDYMDGQGHGHGWYNDNYWDKYAQYDALFKRVMDKLEATGHIHDTLVIANADHGGSGKNHGGWDEYNRSIFMALGGETVDNGRRLHGGSNADISALILNALQVPQTPQMFDSQVFDSSAFLKQTDLSKKKRSVETLKLSRNDQEAKVQLTHNQNRQLTAFDLQLDLAGREVADVKVPTGVQILRQTVANGQLRLTVSASQPVTDLVTIKFVPSKTRAAKTIMLSQAMAATADGTEVLVDLDNDNPLTSTAKPDENGSTTTKPDGNGTAVKPDENGSTTTKPDGNGTAVKPDENGSTTTKPDGNGTAVKPDENGSATTKPDGNGTAVKPDENGSTTTKPDGNGTAVKPDENGSNTTKPGGNGTTVKPDKNGSSTTKPNGNGTAVKPDKHETSTTGSGTVNTSGADKTSTNDNGTSMTAGTASSHASTVTDRVTSGTVLPETSSSATTNHGSHSTGHHGSGWLPQTGEAVQRWLAVAGGVFLMLTGAIAVWWRKRRA</sequence>
<dbReference type="AlphaFoldDB" id="A0A1E3KVL3"/>
<keyword evidence="4" id="KW-0572">Peptidoglycan-anchor</keyword>
<dbReference type="Gene3D" id="2.60.120.200">
    <property type="match status" value="1"/>
</dbReference>
<keyword evidence="6" id="KW-1133">Transmembrane helix</keyword>
<protein>
    <submittedName>
        <fullName evidence="8">Mucin-21</fullName>
    </submittedName>
</protein>
<evidence type="ECO:0000313" key="9">
    <source>
        <dbReference type="Proteomes" id="UP000094892"/>
    </source>
</evidence>
<dbReference type="InterPro" id="IPR002591">
    <property type="entry name" value="Phosphodiest/P_Trfase"/>
</dbReference>
<dbReference type="InterPro" id="IPR017850">
    <property type="entry name" value="Alkaline_phosphatase_core_sf"/>
</dbReference>
<dbReference type="Gene3D" id="3.40.720.10">
    <property type="entry name" value="Alkaline Phosphatase, subunit A"/>
    <property type="match status" value="1"/>
</dbReference>
<organism evidence="8 9">
    <name type="scientific">Lactiplantibacillus plantarum</name>
    <name type="common">Lactobacillus plantarum</name>
    <dbReference type="NCBI Taxonomy" id="1590"/>
    <lineage>
        <taxon>Bacteria</taxon>
        <taxon>Bacillati</taxon>
        <taxon>Bacillota</taxon>
        <taxon>Bacilli</taxon>
        <taxon>Lactobacillales</taxon>
        <taxon>Lactobacillaceae</taxon>
        <taxon>Lactiplantibacillus</taxon>
    </lineage>
</organism>
<feature type="compositionally biased region" description="Polar residues" evidence="5">
    <location>
        <begin position="1020"/>
        <end position="1056"/>
    </location>
</feature>
<dbReference type="EMBL" id="MCOL01000001">
    <property type="protein sequence ID" value="ODO62697.1"/>
    <property type="molecule type" value="Genomic_DNA"/>
</dbReference>